<dbReference type="EMBL" id="CP035492">
    <property type="protein sequence ID" value="QAY65269.1"/>
    <property type="molecule type" value="Genomic_DNA"/>
</dbReference>
<evidence type="ECO:0000256" key="2">
    <source>
        <dbReference type="ARBA" id="ARBA00023125"/>
    </source>
</evidence>
<dbReference type="PROSITE" id="PS01124">
    <property type="entry name" value="HTH_ARAC_FAMILY_2"/>
    <property type="match status" value="1"/>
</dbReference>
<dbReference type="Pfam" id="PF12833">
    <property type="entry name" value="HTH_18"/>
    <property type="match status" value="1"/>
</dbReference>
<evidence type="ECO:0000313" key="6">
    <source>
        <dbReference type="Proteomes" id="UP000293568"/>
    </source>
</evidence>
<keyword evidence="2" id="KW-0238">DNA-binding</keyword>
<dbReference type="InterPro" id="IPR009057">
    <property type="entry name" value="Homeodomain-like_sf"/>
</dbReference>
<dbReference type="Pfam" id="PF02311">
    <property type="entry name" value="AraC_binding"/>
    <property type="match status" value="1"/>
</dbReference>
<dbReference type="SUPFAM" id="SSF51215">
    <property type="entry name" value="Regulatory protein AraC"/>
    <property type="match status" value="1"/>
</dbReference>
<dbReference type="GO" id="GO:0043565">
    <property type="term" value="F:sequence-specific DNA binding"/>
    <property type="evidence" value="ECO:0007669"/>
    <property type="project" value="InterPro"/>
</dbReference>
<dbReference type="InterPro" id="IPR018062">
    <property type="entry name" value="HTH_AraC-typ_CS"/>
</dbReference>
<evidence type="ECO:0000256" key="3">
    <source>
        <dbReference type="ARBA" id="ARBA00023163"/>
    </source>
</evidence>
<dbReference type="PANTHER" id="PTHR43280">
    <property type="entry name" value="ARAC-FAMILY TRANSCRIPTIONAL REGULATOR"/>
    <property type="match status" value="1"/>
</dbReference>
<dbReference type="InterPro" id="IPR020449">
    <property type="entry name" value="Tscrpt_reg_AraC-type_HTH"/>
</dbReference>
<feature type="domain" description="HTH araC/xylS-type" evidence="4">
    <location>
        <begin position="187"/>
        <end position="285"/>
    </location>
</feature>
<dbReference type="AlphaFoldDB" id="A0A4P6EUF3"/>
<dbReference type="Gene3D" id="2.60.120.10">
    <property type="entry name" value="Jelly Rolls"/>
    <property type="match status" value="1"/>
</dbReference>
<evidence type="ECO:0000259" key="4">
    <source>
        <dbReference type="PROSITE" id="PS01124"/>
    </source>
</evidence>
<evidence type="ECO:0000313" key="5">
    <source>
        <dbReference type="EMBL" id="QAY65269.1"/>
    </source>
</evidence>
<dbReference type="InterPro" id="IPR037923">
    <property type="entry name" value="HTH-like"/>
</dbReference>
<dbReference type="SMART" id="SM00342">
    <property type="entry name" value="HTH_ARAC"/>
    <property type="match status" value="1"/>
</dbReference>
<sequence>MRILNYMNLYSHPVQLSYLKDRTDEFAEIYHAHQGMEWLYVHQGHGQVIVNQEIVALEPGCLFVFRPFQLHRIQIRLAPEERYIRSLFVFEPSVLDGYLAPFTALLAFFRRLWKEPLEQTFKFAGLPQQTIHILFGSWHNRVLQAGEDGLPLEEQMLFLMTLLHMLQTAGAPQRQDAQPVRSFSIAERVMQWAERHYADEFDLDRLAGRLHLTPTYVSGAFRQQTGTSITEYLTARRIREACLLLKTTGLSVQEVGQAVGLTNSSYFCNLFKKQVGLSPHRYRRAGRQAE</sequence>
<dbReference type="PROSITE" id="PS00041">
    <property type="entry name" value="HTH_ARAC_FAMILY_1"/>
    <property type="match status" value="1"/>
</dbReference>
<reference evidence="5 6" key="1">
    <citation type="submission" date="2019-01" db="EMBL/GenBank/DDBJ databases">
        <title>Genome sequencing of strain FW100M-2.</title>
        <authorList>
            <person name="Heo J."/>
            <person name="Kim S.-J."/>
            <person name="Kim J.-S."/>
            <person name="Hong S.-B."/>
            <person name="Kwon S.-W."/>
        </authorList>
    </citation>
    <scope>NUCLEOTIDE SEQUENCE [LARGE SCALE GENOMIC DNA]</scope>
    <source>
        <strain evidence="5 6">FW100M-2</strain>
    </source>
</reference>
<gene>
    <name evidence="5" type="ORF">ET464_01600</name>
</gene>
<dbReference type="GO" id="GO:0003700">
    <property type="term" value="F:DNA-binding transcription factor activity"/>
    <property type="evidence" value="ECO:0007669"/>
    <property type="project" value="InterPro"/>
</dbReference>
<dbReference type="Proteomes" id="UP000293568">
    <property type="component" value="Chromosome"/>
</dbReference>
<dbReference type="Gene3D" id="1.10.10.60">
    <property type="entry name" value="Homeodomain-like"/>
    <property type="match status" value="2"/>
</dbReference>
<dbReference type="SUPFAM" id="SSF46689">
    <property type="entry name" value="Homeodomain-like"/>
    <property type="match status" value="2"/>
</dbReference>
<name>A0A4P6EUF3_9BACL</name>
<dbReference type="KEGG" id="pprt:ET464_01600"/>
<keyword evidence="3" id="KW-0804">Transcription</keyword>
<dbReference type="InterPro" id="IPR003313">
    <property type="entry name" value="AraC-bd"/>
</dbReference>
<dbReference type="OrthoDB" id="9809338at2"/>
<dbReference type="PRINTS" id="PR00032">
    <property type="entry name" value="HTHARAC"/>
</dbReference>
<dbReference type="InterPro" id="IPR014710">
    <property type="entry name" value="RmlC-like_jellyroll"/>
</dbReference>
<dbReference type="RefSeq" id="WP_129437671.1">
    <property type="nucleotide sequence ID" value="NZ_CP035492.1"/>
</dbReference>
<evidence type="ECO:0000256" key="1">
    <source>
        <dbReference type="ARBA" id="ARBA00023015"/>
    </source>
</evidence>
<dbReference type="PANTHER" id="PTHR43280:SF28">
    <property type="entry name" value="HTH-TYPE TRANSCRIPTIONAL ACTIVATOR RHAS"/>
    <property type="match status" value="1"/>
</dbReference>
<protein>
    <submittedName>
        <fullName evidence="5">AraC family transcriptional regulator</fullName>
    </submittedName>
</protein>
<keyword evidence="1" id="KW-0805">Transcription regulation</keyword>
<dbReference type="InterPro" id="IPR018060">
    <property type="entry name" value="HTH_AraC"/>
</dbReference>
<proteinExistence type="predicted"/>
<accession>A0A4P6EUF3</accession>
<organism evidence="5 6">
    <name type="scientific">Paenibacillus protaetiae</name>
    <dbReference type="NCBI Taxonomy" id="2509456"/>
    <lineage>
        <taxon>Bacteria</taxon>
        <taxon>Bacillati</taxon>
        <taxon>Bacillota</taxon>
        <taxon>Bacilli</taxon>
        <taxon>Bacillales</taxon>
        <taxon>Paenibacillaceae</taxon>
        <taxon>Paenibacillus</taxon>
    </lineage>
</organism>
<keyword evidence="6" id="KW-1185">Reference proteome</keyword>